<gene>
    <name evidence="1" type="ORF">EHQ58_16095</name>
</gene>
<protein>
    <submittedName>
        <fullName evidence="1">C-di-GMP phosphodiesterase</fullName>
    </submittedName>
</protein>
<dbReference type="PANTHER" id="PTHR43155:SF2">
    <property type="entry name" value="CYCLIC DI-GMP PHOSPHODIESTERASE PA4108"/>
    <property type="match status" value="1"/>
</dbReference>
<proteinExistence type="predicted"/>
<sequence length="486" mass="56221">MNVNQNVSPNLLAKFTFLGETLNAFKSNDSVPFNLYNSEGHLVFEKKKHLTKDDFERLLKFELHGIFILVSELNRLKEEVRGHKFNKGKIHTLDKEHIDKFSKQTNDFIDQLRKEAFTSNQAILVQNSIQDILTDFMHHPEFESGFFSILEFLGQSELPLRSELMTKRTIVAMGMKIKAKNHLLREEANHSHAEYLSIMMAAYLADIGYARLDINDEQPLTKVQYQTIKQHPIISYLMTLAAREISSEVKTLILNHHRPFHGVGLNNNFPTTKSTFTKLMAVRDKYTGEANKENIIEDIEKQLFLQQHQVMNATQDEDIAILSLASEYASLTTNQSWRPAYNSSQALKIIVNNSFFSYNNKNIRLLLDYIGSALNHNERIINPGDFLITTSFDSENHFLFDLCMVHQVDRFQSLPILQRIGSIKPVFRKSYKYMIDNFDLSQIRMDRRRPLIDLGSQAAISQRIIYIIDKDINPTIFETAGKLIRN</sequence>
<dbReference type="OrthoDB" id="335139at2"/>
<reference evidence="1" key="1">
    <citation type="journal article" date="2019" name="PLoS Negl. Trop. Dis.">
        <title>Revisiting the worldwide diversity of Leptospira species in the environment.</title>
        <authorList>
            <person name="Vincent A.T."/>
            <person name="Schiettekatte O."/>
            <person name="Bourhy P."/>
            <person name="Veyrier F.J."/>
            <person name="Picardeau M."/>
        </authorList>
    </citation>
    <scope>NUCLEOTIDE SEQUENCE [LARGE SCALE GENOMIC DNA]</scope>
    <source>
        <strain evidence="1">201702476</strain>
    </source>
</reference>
<dbReference type="Gene3D" id="1.10.3210.10">
    <property type="entry name" value="Hypothetical protein af1432"/>
    <property type="match status" value="1"/>
</dbReference>
<name>A0A4V3JQQ8_9LEPT</name>
<organism evidence="1 2">
    <name type="scientific">Leptospira ognonensis</name>
    <dbReference type="NCBI Taxonomy" id="2484945"/>
    <lineage>
        <taxon>Bacteria</taxon>
        <taxon>Pseudomonadati</taxon>
        <taxon>Spirochaetota</taxon>
        <taxon>Spirochaetia</taxon>
        <taxon>Leptospirales</taxon>
        <taxon>Leptospiraceae</taxon>
        <taxon>Leptospira</taxon>
    </lineage>
</organism>
<evidence type="ECO:0000313" key="2">
    <source>
        <dbReference type="Proteomes" id="UP000297693"/>
    </source>
</evidence>
<dbReference type="RefSeq" id="WP_135624933.1">
    <property type="nucleotide sequence ID" value="NZ_RQGD01000045.1"/>
</dbReference>
<dbReference type="SUPFAM" id="SSF109604">
    <property type="entry name" value="HD-domain/PDEase-like"/>
    <property type="match status" value="1"/>
</dbReference>
<dbReference type="EMBL" id="RQGD01000045">
    <property type="protein sequence ID" value="TGL56715.1"/>
    <property type="molecule type" value="Genomic_DNA"/>
</dbReference>
<evidence type="ECO:0000313" key="1">
    <source>
        <dbReference type="EMBL" id="TGL56715.1"/>
    </source>
</evidence>
<accession>A0A4V3JQQ8</accession>
<dbReference type="AlphaFoldDB" id="A0A4V3JQQ8"/>
<keyword evidence="2" id="KW-1185">Reference proteome</keyword>
<dbReference type="PANTHER" id="PTHR43155">
    <property type="entry name" value="CYCLIC DI-GMP PHOSPHODIESTERASE PA4108-RELATED"/>
    <property type="match status" value="1"/>
</dbReference>
<comment type="caution">
    <text evidence="1">The sequence shown here is derived from an EMBL/GenBank/DDBJ whole genome shotgun (WGS) entry which is preliminary data.</text>
</comment>
<dbReference type="Proteomes" id="UP000297693">
    <property type="component" value="Unassembled WGS sequence"/>
</dbReference>